<keyword evidence="2" id="KW-0812">Transmembrane</keyword>
<dbReference type="InterPro" id="IPR037293">
    <property type="entry name" value="Gal_Oxidase_central_sf"/>
</dbReference>
<dbReference type="EMBL" id="PCTC01000009">
    <property type="protein sequence ID" value="PIP63833.1"/>
    <property type="molecule type" value="Genomic_DNA"/>
</dbReference>
<dbReference type="InterPro" id="IPR011043">
    <property type="entry name" value="Gal_Oxase/kelch_b-propeller"/>
</dbReference>
<evidence type="ECO:0000313" key="5">
    <source>
        <dbReference type="Proteomes" id="UP000229699"/>
    </source>
</evidence>
<gene>
    <name evidence="4" type="ORF">COW97_00395</name>
</gene>
<evidence type="ECO:0000256" key="1">
    <source>
        <dbReference type="SAM" id="MobiDB-lite"/>
    </source>
</evidence>
<dbReference type="Gene3D" id="2.60.40.10">
    <property type="entry name" value="Immunoglobulins"/>
    <property type="match status" value="3"/>
</dbReference>
<dbReference type="SUPFAM" id="SSF50965">
    <property type="entry name" value="Galactose oxidase, central domain"/>
    <property type="match status" value="2"/>
</dbReference>
<dbReference type="Gene3D" id="2.120.10.80">
    <property type="entry name" value="Kelch-type beta propeller"/>
    <property type="match status" value="4"/>
</dbReference>
<evidence type="ECO:0000256" key="2">
    <source>
        <dbReference type="SAM" id="Phobius"/>
    </source>
</evidence>
<proteinExistence type="predicted"/>
<dbReference type="PANTHER" id="PTHR46375:SF3">
    <property type="entry name" value="KELCH REPEAT AND BTB DOMAIN-CONTAINING PROTEIN 13"/>
    <property type="match status" value="1"/>
</dbReference>
<dbReference type="PANTHER" id="PTHR46375">
    <property type="entry name" value="KELCH REPEAT AND BTB DOMAIN-CONTAINING PROTEIN 13-RELATED"/>
    <property type="match status" value="1"/>
</dbReference>
<dbReference type="InterPro" id="IPR036116">
    <property type="entry name" value="FN3_sf"/>
</dbReference>
<feature type="domain" description="Fibronectin type-III" evidence="3">
    <location>
        <begin position="1888"/>
        <end position="1986"/>
    </location>
</feature>
<dbReference type="InterPro" id="IPR052392">
    <property type="entry name" value="Kelch-BTB_domain-containing"/>
</dbReference>
<dbReference type="CDD" id="cd00063">
    <property type="entry name" value="FN3"/>
    <property type="match status" value="1"/>
</dbReference>
<name>A0A2H0C1M5_9BACT</name>
<dbReference type="SMART" id="SM00060">
    <property type="entry name" value="FN3"/>
    <property type="match status" value="6"/>
</dbReference>
<accession>A0A2H0C1M5</accession>
<protein>
    <recommendedName>
        <fullName evidence="3">Fibronectin type-III domain-containing protein</fullName>
    </recommendedName>
</protein>
<organism evidence="4 5">
    <name type="scientific">Candidatus Roizmanbacteria bacterium CG22_combo_CG10-13_8_21_14_all_34_12</name>
    <dbReference type="NCBI Taxonomy" id="1974860"/>
    <lineage>
        <taxon>Bacteria</taxon>
        <taxon>Candidatus Roizmaniibacteriota</taxon>
    </lineage>
</organism>
<evidence type="ECO:0000313" key="4">
    <source>
        <dbReference type="EMBL" id="PIP63833.1"/>
    </source>
</evidence>
<dbReference type="GO" id="GO:0046872">
    <property type="term" value="F:metal ion binding"/>
    <property type="evidence" value="ECO:0007669"/>
    <property type="project" value="InterPro"/>
</dbReference>
<dbReference type="Proteomes" id="UP000229699">
    <property type="component" value="Unassembled WGS sequence"/>
</dbReference>
<sequence>MVKKRYIKKFSKLAFNIITLIVVLIPWQYFGYFTPQKAEAASHTITKQIDFESGYLNNVESKSKEGEVKLKPEVTWNARVFKTPKLGMSNQTGIVSDENYVYALYNLDTYFARYISSEDRWQELAKSPHMAYDGADLAVMGNYIYAIYGGYQKEFSRYSIIDNTWENLASAPDLFTSGSSLISDGTYLYASRGGWTADFWKYNPTLNSWTSLTNPPAGFQQGSDMLYSNGALYVPRGYYRNFYKYDIATSVWSSLADIPADFYPMYGNHSLGINGDYIYFTRDYSSTTTFYRYKISNNTWETLTTLPFATAYAGNVYNPADGYLYVFRGNGTYDFWKYDIANNQFLGMVDLPNAPTTGGDILHYNGYLYYPRGGSQNFYRRSLLSSTWETLTVTPASFSDDTKGTVAGSYLYFLRGSGANNLYRYDPAGGSWTTMTTTTPTTTGYGSTLVYPGSGDYIYATRGYLTRSFWRYQISTDTWSDPLVADLPDNAEAGYGSRMISNGTDIYYIGGSGIVSILKYSISGDAWTDLGSLPFSPYYGTDISYYSGKLYFLAGYLKSDIWEYTISGGTWRWLGQTQTYGATEIGAWAGSSLESDGSGNFYVVLGNSIYRMFSFSVGSNNYQSSGTWTSNTLDLSYATSFTSLISSTSTPGDSNVSFETRSSSDKTNWSSWEAVSGTTIVSVAARYLEIRATLTASTDRTQTPAIYSLVVNYAGDESTPANPTTFIGKSQAVGGVTLTSGSSYGYHQPYFTWTGATDAETSVAGYYLYYGTSSSADPATAGNYQTTANYTATLEMTTGTTYYLRLKTKDTAGNISDATTGFTYVYNGVSPPQSITQTLSTDFSGGIATNISTTGDEIKLSGKPGFWLQERLSLSPAGIYYGSDFAYVSSTNKLYIFRGYNTTTFYEYDVTTDVWSTKATTPEAVYYGDSLVEGPSGYLYALRGYNTTKFWRYDIANNTWDDSAAVDLPQNAYQGTDLIYDGNRYIYATRGNGDDAFYRYDTEGNIWEQMANIDFGAPTTQVNNVVNNGANMAYDGSDTIYLTQGARTGFSSYSISSNSWMVLPNTPTLSTAGSKIEYDSTSNALYFFSGGGDPFFYKYDISTQTWVSLTDTPIGISVGSALRNVGGNLYVIRGGGGKNFYKYNITKSSWLIPNTNLFGDWFRGSYSHTFGYGADIIKGDGNYLYLTKGNYDNLFIRYNYVTGEATKMADAPAGFHYGAELVYDSVNNKIYATANYYFRKFYQYDVSTDIWSEITTDPPPYDSYVGSAMTFDGSQYIYWLRGNSNTFYRYDTQGTAGNRWEVRAVAPSTMSYGADLIYKNGYIYADRGGTGLQFYRYDPSANTWSDPAVADLPTGGGIYNDGFLVDGGGDYIYACRGWNTSGCYQYSVSGNTWTAIANAPANITAGGSAASNGSDKIFVIAGPGTNTFSNGLYTYVMQTSTSSFEESGNYISPNHDLTATYRYANMSVTYTSATNSTLTVYTSSSSDNTTWSDWSEASEVKNVGTTYTYKINSTANQYLKVKFAMASSDGIYSGTISDYIIYYYQDVNAPTNPTTLNSYSTATQSAAITTNTWYNHTAPNFDWPDAEATGGATDSSGGSGIAGYYVYFGTDQDAEASESGTLTTSSTYTASGLISGNTYYLRIQAIDDDGNYSASNWQPFIYKFDSDSPSNPITISVSPPGYTSVNDYDFTMKGATDSASLIGSYCYKYLTEVGTYSTETCLATMDADGTATASGVLAYDDGENNTFYVRSKDNAGNYASSYATQIYKYSGTAPSKPTSLEVTHPTDGSNSNTVNEFAFAWDVPESFSGAQSGLRYYYSINALPTGNNVNEIGLSDTYLTTDSYATQKGDNVFYVVAKDEAGNIDYLNYANITFTADTSAPGIARNIDISDVSIKETSSWRLALSWDAPESSGSGVATYKIYRSAVASSVCTSNYSDFNYIASSTQTSYVDTGLTQDKKYYCVKACDSTNECSAVSDTVNLYPDGRWRVAPSLVGEPTATVKTKTATIGWSTSRTASSFVKYGKSAGSYGEEVGSSTQITAHSIALSGLDPGTTYYYKVLWTDEDGNTGSSDEYSLVTNAAPFVSAVKFSNVNINSAYVNFTIKSSVKATIEYGKTVSYGATSSLSTSTNESTYTVVLDNLIEGTPYHLRIAGEDEEANVYYSDEYTFETLPTPKILNLKLQQVSGMATATLRLLWSSNTLISTVVSYYPTAYPERAIDSVSLALKKNHEVILKNLIDDTEYTLIIKGKDSAGNESKTETRKTKTSNDMRPPEIQNMNVEATIVGVGDSAKAQIVVSWDTDEPASTQVEYAQGTGTGYDQTTQEDSNLTTNHTVTITSLTPAKIYHLRASSKDKAGNIGQSFDTVIITPKSTKDALNLVIENLSKTFGFLNNLNIKQ</sequence>
<dbReference type="GO" id="GO:0003993">
    <property type="term" value="F:acid phosphatase activity"/>
    <property type="evidence" value="ECO:0007669"/>
    <property type="project" value="InterPro"/>
</dbReference>
<dbReference type="Pfam" id="PF16656">
    <property type="entry name" value="Pur_ac_phosph_N"/>
    <property type="match status" value="1"/>
</dbReference>
<dbReference type="InterPro" id="IPR015915">
    <property type="entry name" value="Kelch-typ_b-propeller"/>
</dbReference>
<dbReference type="Gene3D" id="2.130.10.80">
    <property type="entry name" value="Galactose oxidase/kelch, beta-propeller"/>
    <property type="match status" value="1"/>
</dbReference>
<dbReference type="InterPro" id="IPR003961">
    <property type="entry name" value="FN3_dom"/>
</dbReference>
<dbReference type="Gene3D" id="2.60.40.380">
    <property type="entry name" value="Purple acid phosphatase-like, N-terminal"/>
    <property type="match status" value="1"/>
</dbReference>
<dbReference type="InterPro" id="IPR015914">
    <property type="entry name" value="PAPs_N"/>
</dbReference>
<feature type="transmembrane region" description="Helical" evidence="2">
    <location>
        <begin position="12"/>
        <end position="30"/>
    </location>
</feature>
<feature type="compositionally biased region" description="Basic and acidic residues" evidence="1">
    <location>
        <begin position="2251"/>
        <end position="2271"/>
    </location>
</feature>
<feature type="region of interest" description="Disordered" evidence="1">
    <location>
        <begin position="2251"/>
        <end position="2272"/>
    </location>
</feature>
<feature type="domain" description="Fibronectin type-III" evidence="3">
    <location>
        <begin position="2083"/>
        <end position="2173"/>
    </location>
</feature>
<dbReference type="SUPFAM" id="SSF117281">
    <property type="entry name" value="Kelch motif"/>
    <property type="match status" value="2"/>
</dbReference>
<dbReference type="PROSITE" id="PS50853">
    <property type="entry name" value="FN3"/>
    <property type="match status" value="2"/>
</dbReference>
<keyword evidence="2" id="KW-0472">Membrane</keyword>
<dbReference type="InterPro" id="IPR013783">
    <property type="entry name" value="Ig-like_fold"/>
</dbReference>
<dbReference type="SUPFAM" id="SSF49265">
    <property type="entry name" value="Fibronectin type III"/>
    <property type="match status" value="3"/>
</dbReference>
<keyword evidence="2" id="KW-1133">Transmembrane helix</keyword>
<comment type="caution">
    <text evidence="4">The sequence shown here is derived from an EMBL/GenBank/DDBJ whole genome shotgun (WGS) entry which is preliminary data.</text>
</comment>
<evidence type="ECO:0000259" key="3">
    <source>
        <dbReference type="PROSITE" id="PS50853"/>
    </source>
</evidence>
<reference evidence="4 5" key="1">
    <citation type="submission" date="2017-09" db="EMBL/GenBank/DDBJ databases">
        <title>Depth-based differentiation of microbial function through sediment-hosted aquifers and enrichment of novel symbionts in the deep terrestrial subsurface.</title>
        <authorList>
            <person name="Probst A.J."/>
            <person name="Ladd B."/>
            <person name="Jarett J.K."/>
            <person name="Geller-Mcgrath D.E."/>
            <person name="Sieber C.M."/>
            <person name="Emerson J.B."/>
            <person name="Anantharaman K."/>
            <person name="Thomas B.C."/>
            <person name="Malmstrom R."/>
            <person name="Stieglmeier M."/>
            <person name="Klingl A."/>
            <person name="Woyke T."/>
            <person name="Ryan C.M."/>
            <person name="Banfield J.F."/>
        </authorList>
    </citation>
    <scope>NUCLEOTIDE SEQUENCE [LARGE SCALE GENOMIC DNA]</scope>
    <source>
        <strain evidence="4">CG22_combo_CG10-13_8_21_14_all_34_12</strain>
    </source>
</reference>